<evidence type="ECO:0000313" key="5">
    <source>
        <dbReference type="Proteomes" id="UP000569202"/>
    </source>
</evidence>
<dbReference type="SUPFAM" id="SSF53756">
    <property type="entry name" value="UDP-Glycosyltransferase/glycogen phosphorylase"/>
    <property type="match status" value="1"/>
</dbReference>
<evidence type="ECO:0000259" key="2">
    <source>
        <dbReference type="Pfam" id="PF00534"/>
    </source>
</evidence>
<proteinExistence type="predicted"/>
<dbReference type="InterPro" id="IPR028098">
    <property type="entry name" value="Glyco_trans_4-like_N"/>
</dbReference>
<feature type="domain" description="Glycosyltransferase subfamily 4-like N-terminal" evidence="3">
    <location>
        <begin position="67"/>
        <end position="165"/>
    </location>
</feature>
<dbReference type="PANTHER" id="PTHR46401">
    <property type="entry name" value="GLYCOSYLTRANSFERASE WBBK-RELATED"/>
    <property type="match status" value="1"/>
</dbReference>
<accession>A0A7Y2WA71</accession>
<name>A0A7Y2WA71_9GAMM</name>
<evidence type="ECO:0000313" key="4">
    <source>
        <dbReference type="EMBL" id="NNH76955.1"/>
    </source>
</evidence>
<dbReference type="AlphaFoldDB" id="A0A7Y2WA71"/>
<evidence type="ECO:0000256" key="1">
    <source>
        <dbReference type="ARBA" id="ARBA00022679"/>
    </source>
</evidence>
<dbReference type="Gene3D" id="3.40.50.2000">
    <property type="entry name" value="Glycogen Phosphorylase B"/>
    <property type="match status" value="2"/>
</dbReference>
<dbReference type="InterPro" id="IPR001296">
    <property type="entry name" value="Glyco_trans_1"/>
</dbReference>
<dbReference type="PANTHER" id="PTHR46401:SF2">
    <property type="entry name" value="GLYCOSYLTRANSFERASE WBBK-RELATED"/>
    <property type="match status" value="1"/>
</dbReference>
<feature type="domain" description="Glycosyl transferase family 1" evidence="2">
    <location>
        <begin position="192"/>
        <end position="361"/>
    </location>
</feature>
<keyword evidence="1 4" id="KW-0808">Transferase</keyword>
<dbReference type="Pfam" id="PF13579">
    <property type="entry name" value="Glyco_trans_4_4"/>
    <property type="match status" value="1"/>
</dbReference>
<organism evidence="4 5">
    <name type="scientific">Acinetobacter terrae</name>
    <dbReference type="NCBI Taxonomy" id="2731247"/>
    <lineage>
        <taxon>Bacteria</taxon>
        <taxon>Pseudomonadati</taxon>
        <taxon>Pseudomonadota</taxon>
        <taxon>Gammaproteobacteria</taxon>
        <taxon>Moraxellales</taxon>
        <taxon>Moraxellaceae</taxon>
        <taxon>Acinetobacter</taxon>
        <taxon>Acinetobacter Taxon 24</taxon>
    </lineage>
</organism>
<evidence type="ECO:0000259" key="3">
    <source>
        <dbReference type="Pfam" id="PF13579"/>
    </source>
</evidence>
<reference evidence="4 5" key="1">
    <citation type="submission" date="2020-04" db="EMBL/GenBank/DDBJ databases">
        <title>Acinetobacter Taxon 24.</title>
        <authorList>
            <person name="Nemec A."/>
            <person name="Radolfova-Krizova L."/>
            <person name="Higgins P.G."/>
            <person name="Spanelova P."/>
        </authorList>
    </citation>
    <scope>NUCLEOTIDE SEQUENCE [LARGE SCALE GENOMIC DNA]</scope>
    <source>
        <strain evidence="4 5">ANC 5380</strain>
    </source>
</reference>
<dbReference type="RefSeq" id="WP_171539966.1">
    <property type="nucleotide sequence ID" value="NZ_JABERL010000010.1"/>
</dbReference>
<dbReference type="Pfam" id="PF00534">
    <property type="entry name" value="Glycos_transf_1"/>
    <property type="match status" value="1"/>
</dbReference>
<dbReference type="GO" id="GO:0016757">
    <property type="term" value="F:glycosyltransferase activity"/>
    <property type="evidence" value="ECO:0007669"/>
    <property type="project" value="InterPro"/>
</dbReference>
<gene>
    <name evidence="4" type="ORF">HLH17_04550</name>
</gene>
<comment type="caution">
    <text evidence="4">The sequence shown here is derived from an EMBL/GenBank/DDBJ whole genome shotgun (WGS) entry which is preliminary data.</text>
</comment>
<dbReference type="Proteomes" id="UP000569202">
    <property type="component" value="Unassembled WGS sequence"/>
</dbReference>
<dbReference type="GO" id="GO:0009103">
    <property type="term" value="P:lipopolysaccharide biosynthetic process"/>
    <property type="evidence" value="ECO:0007669"/>
    <property type="project" value="TreeGrafter"/>
</dbReference>
<sequence length="387" mass="43325">MDKTLSVLHIIRSVDISQGGTIQAIIQTIDNLPDNQTLEVLCLDDPKSKHVLNFNGKVHAVGPVKGVYGYSPKLKQWIKTNAHRFDVAVIHGLWTHAAIGGWQGCKSANLPYVIFPHGMMDPWFKKTYPLKHLKKQIFWYYQGKVLRDASEVLFTCEEEKKLANGVFLGYSYRPHVVSFGAPDVPAYKFNGREELSKVLPKLGNRPFLLFLSRIHEKKGCDILLKGFAKSEKRSDLQLVMAGPCDSNLESELKEMTVSLGISERVHWPGMLRGEYKSAAFNQAEAFILISHQENFGISVAESLAYGKPVLISNKINIWREIAEGNGGVVSSDTVSGAIEVIENWESLSLNEKLMMGANARKVYETNFTVQKATQDLTNALIRATKFK</sequence>
<protein>
    <submittedName>
        <fullName evidence="4">Glycosyltransferase</fullName>
    </submittedName>
</protein>
<dbReference type="EMBL" id="JABERL010000010">
    <property type="protein sequence ID" value="NNH76955.1"/>
    <property type="molecule type" value="Genomic_DNA"/>
</dbReference>